<sequence length="150" mass="16681">MSVFQRDIRPYIGRRSSIQVKAAVLVLNDNGEVLLLKRPRSGEWGLPSGNLKPGEALEDTAARELWEESGLVADRLRLLDLFSGPRYVKKHPGGDEEYYVIGLYGADGVRSAINMPQGKDSEVSLKYFGFDELPKLDPLAVRLLDHIGQS</sequence>
<dbReference type="GO" id="GO:0016787">
    <property type="term" value="F:hydrolase activity"/>
    <property type="evidence" value="ECO:0007669"/>
    <property type="project" value="UniProtKB-KW"/>
</dbReference>
<evidence type="ECO:0000256" key="3">
    <source>
        <dbReference type="RuleBase" id="RU003476"/>
    </source>
</evidence>
<dbReference type="PANTHER" id="PTHR43046">
    <property type="entry name" value="GDP-MANNOSE MANNOSYL HYDROLASE"/>
    <property type="match status" value="1"/>
</dbReference>
<dbReference type="Proteomes" id="UP000435177">
    <property type="component" value="Unassembled WGS sequence"/>
</dbReference>
<accession>A0A268ERX5</accession>
<comment type="similarity">
    <text evidence="3">Belongs to the Nudix hydrolase family.</text>
</comment>
<comment type="caution">
    <text evidence="6">The sequence shown here is derived from an EMBL/GenBank/DDBJ whole genome shotgun (WGS) entry which is preliminary data.</text>
</comment>
<gene>
    <name evidence="6" type="ORF">CHH67_13125</name>
    <name evidence="5" type="ORF">GNP94_11670</name>
</gene>
<dbReference type="InterPro" id="IPR020476">
    <property type="entry name" value="Nudix_hydrolase"/>
</dbReference>
<evidence type="ECO:0000313" key="5">
    <source>
        <dbReference type="EMBL" id="MUG66659.1"/>
    </source>
</evidence>
<reference evidence="6 7" key="1">
    <citation type="submission" date="2017-07" db="EMBL/GenBank/DDBJ databases">
        <title>Isolation and whole genome analysis of endospore-forming bacteria from heroin.</title>
        <authorList>
            <person name="Kalinowski J."/>
            <person name="Ahrens B."/>
            <person name="Al-Dilaimi A."/>
            <person name="Winkler A."/>
            <person name="Wibberg D."/>
            <person name="Schleenbecker U."/>
            <person name="Ruckert C."/>
            <person name="Wolfel R."/>
            <person name="Grass G."/>
        </authorList>
    </citation>
    <scope>NUCLEOTIDE SEQUENCE [LARGE SCALE GENOMIC DNA]</scope>
    <source>
        <strain evidence="6 7">7537-G1</strain>
    </source>
</reference>
<proteinExistence type="inferred from homology"/>
<dbReference type="PRINTS" id="PR00502">
    <property type="entry name" value="NUDIXFAMILY"/>
</dbReference>
<dbReference type="AlphaFoldDB" id="A0A268ERX5"/>
<keyword evidence="2 3" id="KW-0378">Hydrolase</keyword>
<dbReference type="OrthoDB" id="9787476at2"/>
<dbReference type="EMBL" id="NPBY01000043">
    <property type="protein sequence ID" value="PAD75885.1"/>
    <property type="molecule type" value="Genomic_DNA"/>
</dbReference>
<dbReference type="InterPro" id="IPR020084">
    <property type="entry name" value="NUDIX_hydrolase_CS"/>
</dbReference>
<dbReference type="PROSITE" id="PS51462">
    <property type="entry name" value="NUDIX"/>
    <property type="match status" value="1"/>
</dbReference>
<dbReference type="InterPro" id="IPR000086">
    <property type="entry name" value="NUDIX_hydrolase_dom"/>
</dbReference>
<name>A0A268ERX5_9BACL</name>
<dbReference type="Pfam" id="PF00293">
    <property type="entry name" value="NUDIX"/>
    <property type="match status" value="1"/>
</dbReference>
<comment type="cofactor">
    <cofactor evidence="1">
        <name>Mg(2+)</name>
        <dbReference type="ChEBI" id="CHEBI:18420"/>
    </cofactor>
</comment>
<evidence type="ECO:0000313" key="8">
    <source>
        <dbReference type="Proteomes" id="UP000435177"/>
    </source>
</evidence>
<dbReference type="EMBL" id="WOAA01000008">
    <property type="protein sequence ID" value="MUG66659.1"/>
    <property type="molecule type" value="Genomic_DNA"/>
</dbReference>
<evidence type="ECO:0000259" key="4">
    <source>
        <dbReference type="PROSITE" id="PS51462"/>
    </source>
</evidence>
<dbReference type="Proteomes" id="UP000215596">
    <property type="component" value="Unassembled WGS sequence"/>
</dbReference>
<dbReference type="PANTHER" id="PTHR43046:SF2">
    <property type="entry name" value="8-OXO-DGTP DIPHOSPHATASE-RELATED"/>
    <property type="match status" value="1"/>
</dbReference>
<dbReference type="Gene3D" id="3.90.79.10">
    <property type="entry name" value="Nucleoside Triphosphate Pyrophosphohydrolase"/>
    <property type="match status" value="1"/>
</dbReference>
<organism evidence="6 7">
    <name type="scientific">Paenibacillus campinasensis</name>
    <dbReference type="NCBI Taxonomy" id="66347"/>
    <lineage>
        <taxon>Bacteria</taxon>
        <taxon>Bacillati</taxon>
        <taxon>Bacillota</taxon>
        <taxon>Bacilli</taxon>
        <taxon>Bacillales</taxon>
        <taxon>Paenibacillaceae</taxon>
        <taxon>Paenibacillus</taxon>
    </lineage>
</organism>
<evidence type="ECO:0000256" key="1">
    <source>
        <dbReference type="ARBA" id="ARBA00001946"/>
    </source>
</evidence>
<reference evidence="5 8" key="2">
    <citation type="submission" date="2019-11" db="EMBL/GenBank/DDBJ databases">
        <title>Draft genome sequences of five Paenibacillus species of dairy origin.</title>
        <authorList>
            <person name="Olajide A.M."/>
            <person name="Chen S."/>
            <person name="Lapointe G."/>
        </authorList>
    </citation>
    <scope>NUCLEOTIDE SEQUENCE [LARGE SCALE GENOMIC DNA]</scope>
    <source>
        <strain evidence="5 8">3CS1</strain>
    </source>
</reference>
<evidence type="ECO:0000313" key="7">
    <source>
        <dbReference type="Proteomes" id="UP000215596"/>
    </source>
</evidence>
<dbReference type="RefSeq" id="WP_095265647.1">
    <property type="nucleotide sequence ID" value="NZ_NPBY01000043.1"/>
</dbReference>
<keyword evidence="8" id="KW-1185">Reference proteome</keyword>
<dbReference type="PROSITE" id="PS00893">
    <property type="entry name" value="NUDIX_BOX"/>
    <property type="match status" value="1"/>
</dbReference>
<evidence type="ECO:0000256" key="2">
    <source>
        <dbReference type="ARBA" id="ARBA00022801"/>
    </source>
</evidence>
<dbReference type="InterPro" id="IPR015797">
    <property type="entry name" value="NUDIX_hydrolase-like_dom_sf"/>
</dbReference>
<dbReference type="SUPFAM" id="SSF55811">
    <property type="entry name" value="Nudix"/>
    <property type="match status" value="1"/>
</dbReference>
<feature type="domain" description="Nudix hydrolase" evidence="4">
    <location>
        <begin position="17"/>
        <end position="150"/>
    </location>
</feature>
<evidence type="ECO:0000313" key="6">
    <source>
        <dbReference type="EMBL" id="PAD75885.1"/>
    </source>
</evidence>
<protein>
    <submittedName>
        <fullName evidence="5">NUDIX domain-containing protein</fullName>
    </submittedName>
    <submittedName>
        <fullName evidence="6">NUDIX hydrolase</fullName>
    </submittedName>
</protein>